<dbReference type="SMART" id="SM00827">
    <property type="entry name" value="PKS_AT"/>
    <property type="match status" value="1"/>
</dbReference>
<dbReference type="Pfam" id="PF00550">
    <property type="entry name" value="PP-binding"/>
    <property type="match status" value="3"/>
</dbReference>
<dbReference type="Pfam" id="PF00109">
    <property type="entry name" value="ketoacyl-synt"/>
    <property type="match status" value="1"/>
</dbReference>
<name>A0A347ZQP8_9CHLR</name>
<evidence type="ECO:0000259" key="3">
    <source>
        <dbReference type="PROSITE" id="PS50075"/>
    </source>
</evidence>
<dbReference type="Gene3D" id="3.40.47.10">
    <property type="match status" value="1"/>
</dbReference>
<gene>
    <name evidence="5" type="ORF">DFR64_1710</name>
</gene>
<evidence type="ECO:0000256" key="1">
    <source>
        <dbReference type="ARBA" id="ARBA00022679"/>
    </source>
</evidence>
<dbReference type="OrthoDB" id="139272at2"/>
<dbReference type="InterPro" id="IPR001227">
    <property type="entry name" value="Ac_transferase_dom_sf"/>
</dbReference>
<dbReference type="NCBIfam" id="TIGR02813">
    <property type="entry name" value="omega_3_PfaA"/>
    <property type="match status" value="1"/>
</dbReference>
<evidence type="ECO:0000259" key="4">
    <source>
        <dbReference type="PROSITE" id="PS52004"/>
    </source>
</evidence>
<protein>
    <submittedName>
        <fullName evidence="5">Malonyl CoA-acyl carrier protein transacylase</fullName>
    </submittedName>
</protein>
<dbReference type="InterPro" id="IPR014043">
    <property type="entry name" value="Acyl_transferase_dom"/>
</dbReference>
<feature type="domain" description="Carrier" evidence="3">
    <location>
        <begin position="1167"/>
        <end position="1247"/>
    </location>
</feature>
<feature type="compositionally biased region" description="Low complexity" evidence="2">
    <location>
        <begin position="1473"/>
        <end position="1487"/>
    </location>
</feature>
<sequence>MGTQKKKNLTPQEQTPSTTPIAIVGMAGIFPEAPNLERYWENILAELNCISEVPESRWRVADYYDADPSKPDKSYSKYGGFIPDIEFDSMEFGLPPNFLEVTDVSQLLGLIVARDALADAGITEQNNGVLDRTGVVLGMVGMSSKVIQPLLNRLQYPLWEKVLKTSSVPDAEIPEIIEKMKSAYISWNENAFPGAIGNVVAGRIANRLDLGGTNCVVDAACGSSLAAVNLAVSELALGHADMMITGGVDTDNSILTFMCFSKTPAFSKGDHLRAFSADSDGMLSGEGIGMLVMKRLADAERDNDRIYAVVRGIGTSSDGNFKSIYAPRPSGQSKALKRAYERAGYEAGTVGLVEAHGTGTMAGDPAEFEGMRDVFAENNPDKQHIALGSVKSQIGHTKAAAGAASMIKATLALYHKVLPATINVSRPNPAMEIESTPFYLNTETRPWFSPTDGAPRRAGVSSFGFGGTNFHIAMEEYRGEGKAFTRLQAVPFSVLLSAATPQELAQVCQATLGQLQGADGVHVLNQLDRDSYSKPIPSAYARLGFLAENAQDASALLNEALSLLDKNQSQVSWSHPKGIYFRVSGMDVKGQTAALFPGQGSQYVNMGKDLAISFPPFRESFEQADAQAVKDGRAALTQTVFPIPVFSDDERKAQQEILTATENAQPAIGTFSMAVYRMLQAVGFSADYFAGHSFGELSALWAGGVLDDEAFLRLAAARGQAMGLPAESGKDSGAMAAVKGDVESVRKLLKDNPDVQIANYNSPAQVVLAGSTQGIQDVKALLEGAGLSVYPLKVSMAFHTAFVEHAKAPFAQAIQKETFKKAKGKVYSNASAQPYPAEAQAIAQTLSEHMLNSVRFQEEIENMYKAGARIFVECGPKNVLSNLVKDILKEQPYEVVTLNPNPKGDSDAQFRQAVLQLRVLGFELGNIDPYRAYTEQKEKKASKVAVQLNGGLYTTAATQAKFEEALKQNRHGQGPAAVVAAPISTAQATPAAQPQAAATTAAAPVAAMAGNAHIENLITRLQDHQNEILKAHQQYLQNDNASKGALHELTNTEISLLSSQNGNADTNKLGLIEKQANFIASQHSATSSAHQEYIQSQTAFTQQYAAMLQALMGSAPAVSAPASTPAAPAVTAPVIRDAEAVPEAPAVEAAPETTAAPEAKPAAAGPAAADELQVAFLAIVSEKTGYPVEMLELGMDMEADLGIDSIKRVEILGAVQEQYPELPTIGADELVELRTLEQIIGAFKVSAPASSAAAQPVSTAPAATGTPEPAVAAAVASAPPSAEIQRAFLAIVSEKTGYPVDMLELGMDMEADLGIDSIKRVEILGAMQEQYPELPSIGADELVELRTLEQIVGAFETDGAAAAAPQALPASPAAAPAPETAAASVSSAPPSAEIQSAFLAIVSEKTGYPVDMLELGMDMEADLGIDSIKRVEILGAMQEQYPELPSIGADELVELRTLEQIIGAFKTDGSQRQPEPQAAPNPSSAPSEEPKKSGIATYPVMIQALPKPDQVAFEYPQGSSIVLTDDGSQRTQALTKALQAKGLGVSLIHIGKNGKTAAADASGETSSDVKQYRLSAVNDEAVQALMEQIIAENDKLVGFVHLEPSHNGNGKKAIDISEKNAEALKSVFLMARHLKAPLAQAAGQARTAFLTVTQMDGQFGLNGTKSSDPYPGGFAGLTKTLRLEWPTVYCRALDIHPEVDAQEAAEVILDEIHDADLRLTEVGYTPTGRFTVALEDEG</sequence>
<dbReference type="PROSITE" id="PS50075">
    <property type="entry name" value="CARRIER"/>
    <property type="match status" value="3"/>
</dbReference>
<dbReference type="InterPro" id="IPR016039">
    <property type="entry name" value="Thiolase-like"/>
</dbReference>
<evidence type="ECO:0000256" key="2">
    <source>
        <dbReference type="SAM" id="MobiDB-lite"/>
    </source>
</evidence>
<dbReference type="InterPro" id="IPR016035">
    <property type="entry name" value="Acyl_Trfase/lysoPLipase"/>
</dbReference>
<keyword evidence="1" id="KW-0808">Transferase</keyword>
<dbReference type="GO" id="GO:0016746">
    <property type="term" value="F:acyltransferase activity"/>
    <property type="evidence" value="ECO:0007669"/>
    <property type="project" value="InterPro"/>
</dbReference>
<dbReference type="Pfam" id="PF16197">
    <property type="entry name" value="KAsynt_C_assoc"/>
    <property type="match status" value="1"/>
</dbReference>
<feature type="domain" description="Ketosynthase family 3 (KS3)" evidence="4">
    <location>
        <begin position="18"/>
        <end position="476"/>
    </location>
</feature>
<accession>A0A347ZQP8</accession>
<dbReference type="InterPro" id="IPR032821">
    <property type="entry name" value="PKS_assoc"/>
</dbReference>
<keyword evidence="6" id="KW-1185">Reference proteome</keyword>
<dbReference type="Gene3D" id="3.40.366.10">
    <property type="entry name" value="Malonyl-Coenzyme A Acyl Carrier Protein, domain 2"/>
    <property type="match status" value="1"/>
</dbReference>
<dbReference type="InterPro" id="IPR014031">
    <property type="entry name" value="Ketoacyl_synth_C"/>
</dbReference>
<feature type="region of interest" description="Disordered" evidence="2">
    <location>
        <begin position="1145"/>
        <end position="1164"/>
    </location>
</feature>
<dbReference type="Pfam" id="PF02801">
    <property type="entry name" value="Ketoacyl-synt_C"/>
    <property type="match status" value="1"/>
</dbReference>
<dbReference type="InterPro" id="IPR016036">
    <property type="entry name" value="Malonyl_transacylase_ACP-bd"/>
</dbReference>
<dbReference type="SUPFAM" id="SSF51735">
    <property type="entry name" value="NAD(P)-binding Rossmann-fold domains"/>
    <property type="match status" value="1"/>
</dbReference>
<organism evidence="5 6">
    <name type="scientific">Pelolinea submarina</name>
    <dbReference type="NCBI Taxonomy" id="913107"/>
    <lineage>
        <taxon>Bacteria</taxon>
        <taxon>Bacillati</taxon>
        <taxon>Chloroflexota</taxon>
        <taxon>Anaerolineae</taxon>
        <taxon>Anaerolineales</taxon>
        <taxon>Anaerolineaceae</taxon>
        <taxon>Pelolinea</taxon>
    </lineage>
</organism>
<dbReference type="SUPFAM" id="SSF53901">
    <property type="entry name" value="Thiolase-like"/>
    <property type="match status" value="1"/>
</dbReference>
<dbReference type="EMBL" id="QUMS01000001">
    <property type="protein sequence ID" value="REG11817.1"/>
    <property type="molecule type" value="Genomic_DNA"/>
</dbReference>
<dbReference type="Gene3D" id="1.10.1200.10">
    <property type="entry name" value="ACP-like"/>
    <property type="match status" value="3"/>
</dbReference>
<comment type="caution">
    <text evidence="5">The sequence shown here is derived from an EMBL/GenBank/DDBJ whole genome shotgun (WGS) entry which is preliminary data.</text>
</comment>
<dbReference type="InterPro" id="IPR020841">
    <property type="entry name" value="PKS_Beta-ketoAc_synthase_dom"/>
</dbReference>
<dbReference type="PANTHER" id="PTHR43074">
    <property type="entry name" value="OMEGA-3 POLYUNSATURATED FATTY ACID SYNTHASE PFAB-RELATED"/>
    <property type="match status" value="1"/>
</dbReference>
<dbReference type="PROSITE" id="PS52004">
    <property type="entry name" value="KS3_2"/>
    <property type="match status" value="1"/>
</dbReference>
<dbReference type="SMART" id="SM00825">
    <property type="entry name" value="PKS_KS"/>
    <property type="match status" value="1"/>
</dbReference>
<proteinExistence type="predicted"/>
<dbReference type="InterPro" id="IPR052568">
    <property type="entry name" value="PKS-FAS_Synthase"/>
</dbReference>
<dbReference type="CDD" id="cd00833">
    <property type="entry name" value="PKS"/>
    <property type="match status" value="1"/>
</dbReference>
<dbReference type="SUPFAM" id="SSF47336">
    <property type="entry name" value="ACP-like"/>
    <property type="match status" value="3"/>
</dbReference>
<evidence type="ECO:0000313" key="6">
    <source>
        <dbReference type="Proteomes" id="UP000256388"/>
    </source>
</evidence>
<dbReference type="InterPro" id="IPR009081">
    <property type="entry name" value="PP-bd_ACP"/>
</dbReference>
<dbReference type="Proteomes" id="UP000256388">
    <property type="component" value="Unassembled WGS sequence"/>
</dbReference>
<dbReference type="RefSeq" id="WP_116224932.1">
    <property type="nucleotide sequence ID" value="NZ_AP018437.1"/>
</dbReference>
<feature type="domain" description="Carrier" evidence="3">
    <location>
        <begin position="1279"/>
        <end position="1359"/>
    </location>
</feature>
<dbReference type="SUPFAM" id="SSF55048">
    <property type="entry name" value="Probable ACP-binding domain of malonyl-CoA ACP transacylase"/>
    <property type="match status" value="1"/>
</dbReference>
<dbReference type="Pfam" id="PF00698">
    <property type="entry name" value="Acyl_transf_1"/>
    <property type="match status" value="1"/>
</dbReference>
<dbReference type="Gene3D" id="3.40.50.720">
    <property type="entry name" value="NAD(P)-binding Rossmann-like Domain"/>
    <property type="match status" value="1"/>
</dbReference>
<dbReference type="InterPro" id="IPR004432">
    <property type="entry name" value="Omega_3_polyunsat_FA_synth"/>
</dbReference>
<dbReference type="SUPFAM" id="SSF52151">
    <property type="entry name" value="FabD/lysophospholipase-like"/>
    <property type="match status" value="1"/>
</dbReference>
<dbReference type="PANTHER" id="PTHR43074:SF1">
    <property type="entry name" value="BETA-KETOACYL SYNTHASE FAMILY PROTEIN-RELATED"/>
    <property type="match status" value="1"/>
</dbReference>
<reference evidence="5 6" key="1">
    <citation type="submission" date="2018-08" db="EMBL/GenBank/DDBJ databases">
        <title>Genomic Encyclopedia of Type Strains, Phase IV (KMG-IV): sequencing the most valuable type-strain genomes for metagenomic binning, comparative biology and taxonomic classification.</title>
        <authorList>
            <person name="Goeker M."/>
        </authorList>
    </citation>
    <scope>NUCLEOTIDE SEQUENCE [LARGE SCALE GENOMIC DNA]</scope>
    <source>
        <strain evidence="5 6">DSM 23923</strain>
    </source>
</reference>
<feature type="domain" description="Carrier" evidence="3">
    <location>
        <begin position="1389"/>
        <end position="1469"/>
    </location>
</feature>
<evidence type="ECO:0000313" key="5">
    <source>
        <dbReference type="EMBL" id="REG11817.1"/>
    </source>
</evidence>
<dbReference type="InterPro" id="IPR014030">
    <property type="entry name" value="Ketoacyl_synth_N"/>
</dbReference>
<dbReference type="Gene3D" id="3.30.70.250">
    <property type="entry name" value="Malonyl-CoA ACP transacylase, ACP-binding"/>
    <property type="match status" value="1"/>
</dbReference>
<feature type="region of interest" description="Disordered" evidence="2">
    <location>
        <begin position="1466"/>
        <end position="1492"/>
    </location>
</feature>
<dbReference type="InterPro" id="IPR036291">
    <property type="entry name" value="NAD(P)-bd_dom_sf"/>
</dbReference>
<dbReference type="InterPro" id="IPR036736">
    <property type="entry name" value="ACP-like_sf"/>
</dbReference>